<dbReference type="InterPro" id="IPR054323">
    <property type="entry name" value="SPMIP1_C"/>
</dbReference>
<dbReference type="Proteomes" id="UP001295444">
    <property type="component" value="Chromosome 03"/>
</dbReference>
<feature type="domain" description="Sperm microtubule inner protein 1 C-terminal" evidence="1">
    <location>
        <begin position="65"/>
        <end position="151"/>
    </location>
</feature>
<evidence type="ECO:0000259" key="1">
    <source>
        <dbReference type="Pfam" id="PF22589"/>
    </source>
</evidence>
<dbReference type="PANTHER" id="PTHR35826:SF2">
    <property type="entry name" value="PROTEIN ATP6V1FNB"/>
    <property type="match status" value="1"/>
</dbReference>
<name>A0AAD1RNR5_PELCU</name>
<dbReference type="AlphaFoldDB" id="A0AAD1RNR5"/>
<evidence type="ECO:0000313" key="3">
    <source>
        <dbReference type="Proteomes" id="UP001295444"/>
    </source>
</evidence>
<dbReference type="Pfam" id="PF22589">
    <property type="entry name" value="SPMIP1"/>
    <property type="match status" value="1"/>
</dbReference>
<evidence type="ECO:0000313" key="2">
    <source>
        <dbReference type="EMBL" id="CAH2275416.1"/>
    </source>
</evidence>
<dbReference type="EMBL" id="OW240914">
    <property type="protein sequence ID" value="CAH2275416.1"/>
    <property type="molecule type" value="Genomic_DNA"/>
</dbReference>
<gene>
    <name evidence="2" type="ORF">PECUL_23A055159</name>
</gene>
<reference evidence="2" key="1">
    <citation type="submission" date="2022-03" db="EMBL/GenBank/DDBJ databases">
        <authorList>
            <person name="Alioto T."/>
            <person name="Alioto T."/>
            <person name="Gomez Garrido J."/>
        </authorList>
    </citation>
    <scope>NUCLEOTIDE SEQUENCE</scope>
</reference>
<protein>
    <recommendedName>
        <fullName evidence="1">Sperm microtubule inner protein 1 C-terminal domain-containing protein</fullName>
    </recommendedName>
</protein>
<sequence>MARLVSLTTQQQDFIKESYIKEIMSRVKWQHRYGPEIQVQEKSKQKPKTQIDIKLPIINNSSMMTRQEQQELKDIGQTVNDFERSQLTTITEADMRPVSPKTQSLLYQCRSRDGKGRNEYLRVRNQMKPEEKYFYPLTSNWAYGWQIGRHEYNMMLQFLL</sequence>
<organism evidence="2 3">
    <name type="scientific">Pelobates cultripes</name>
    <name type="common">Western spadefoot toad</name>
    <dbReference type="NCBI Taxonomy" id="61616"/>
    <lineage>
        <taxon>Eukaryota</taxon>
        <taxon>Metazoa</taxon>
        <taxon>Chordata</taxon>
        <taxon>Craniata</taxon>
        <taxon>Vertebrata</taxon>
        <taxon>Euteleostomi</taxon>
        <taxon>Amphibia</taxon>
        <taxon>Batrachia</taxon>
        <taxon>Anura</taxon>
        <taxon>Pelobatoidea</taxon>
        <taxon>Pelobatidae</taxon>
        <taxon>Pelobates</taxon>
    </lineage>
</organism>
<keyword evidence="3" id="KW-1185">Reference proteome</keyword>
<proteinExistence type="predicted"/>
<accession>A0AAD1RNR5</accession>
<dbReference type="PANTHER" id="PTHR35826">
    <property type="entry name" value="PROTEIN ATP6V1FNB-LIKE"/>
    <property type="match status" value="1"/>
</dbReference>